<gene>
    <name evidence="1" type="ORF">PAECIP111893_03724</name>
</gene>
<organism evidence="1 2">
    <name type="scientific">Paenibacillus plantiphilus</name>
    <dbReference type="NCBI Taxonomy" id="2905650"/>
    <lineage>
        <taxon>Bacteria</taxon>
        <taxon>Bacillati</taxon>
        <taxon>Bacillota</taxon>
        <taxon>Bacilli</taxon>
        <taxon>Bacillales</taxon>
        <taxon>Paenibacillaceae</taxon>
        <taxon>Paenibacillus</taxon>
    </lineage>
</organism>
<dbReference type="Proteomes" id="UP000838686">
    <property type="component" value="Unassembled WGS sequence"/>
</dbReference>
<protein>
    <submittedName>
        <fullName evidence="1">Uncharacterized protein</fullName>
    </submittedName>
</protein>
<evidence type="ECO:0000313" key="1">
    <source>
        <dbReference type="EMBL" id="CAH1213862.1"/>
    </source>
</evidence>
<evidence type="ECO:0000313" key="2">
    <source>
        <dbReference type="Proteomes" id="UP000838686"/>
    </source>
</evidence>
<comment type="caution">
    <text evidence="1">The sequence shown here is derived from an EMBL/GenBank/DDBJ whole genome shotgun (WGS) entry which is preliminary data.</text>
</comment>
<reference evidence="1" key="1">
    <citation type="submission" date="2022-01" db="EMBL/GenBank/DDBJ databases">
        <authorList>
            <person name="Criscuolo A."/>
        </authorList>
    </citation>
    <scope>NUCLEOTIDE SEQUENCE</scope>
    <source>
        <strain evidence="1">CIP111893</strain>
    </source>
</reference>
<sequence length="81" mass="9238">MNATAEYRIEQLRPVEHLCYQVAHYLLGDDAEAAAASEEALIELYRSPQFASSSDEDRRELAKQAAIRCALQRASKRLQYH</sequence>
<keyword evidence="2" id="KW-1185">Reference proteome</keyword>
<accession>A0ABN8GNP4</accession>
<proteinExistence type="predicted"/>
<dbReference type="EMBL" id="CAKMMF010000022">
    <property type="protein sequence ID" value="CAH1213862.1"/>
    <property type="molecule type" value="Genomic_DNA"/>
</dbReference>
<name>A0ABN8GNP4_9BACL</name>